<sequence>MSLDCKLKEFVYHKNGWSNKVSKDIISKAKRNKNINGEKIMRLFLDGKCIYRGPVQFCQKKKKDYCLVYNLSNKEEINRRFRITY</sequence>
<organism evidence="1">
    <name type="scientific">Siphoviridae sp. ct3r22</name>
    <dbReference type="NCBI Taxonomy" id="2825325"/>
    <lineage>
        <taxon>Viruses</taxon>
        <taxon>Duplodnaviria</taxon>
        <taxon>Heunggongvirae</taxon>
        <taxon>Uroviricota</taxon>
        <taxon>Caudoviricetes</taxon>
    </lineage>
</organism>
<dbReference type="EMBL" id="BK016180">
    <property type="protein sequence ID" value="DAG00379.1"/>
    <property type="molecule type" value="Genomic_DNA"/>
</dbReference>
<reference evidence="1" key="1">
    <citation type="journal article" date="2021" name="Proc. Natl. Acad. Sci. U.S.A.">
        <title>A Catalog of Tens of Thousands of Viruses from Human Metagenomes Reveals Hidden Associations with Chronic Diseases.</title>
        <authorList>
            <person name="Tisza M.J."/>
            <person name="Buck C.B."/>
        </authorList>
    </citation>
    <scope>NUCLEOTIDE SEQUENCE</scope>
    <source>
        <strain evidence="1">Ct3r22</strain>
    </source>
</reference>
<proteinExistence type="predicted"/>
<accession>A0A8S5V191</accession>
<name>A0A8S5V191_9CAUD</name>
<protein>
    <submittedName>
        <fullName evidence="1">Uncharacterized protein</fullName>
    </submittedName>
</protein>
<evidence type="ECO:0000313" key="1">
    <source>
        <dbReference type="EMBL" id="DAG00379.1"/>
    </source>
</evidence>